<evidence type="ECO:0000256" key="2">
    <source>
        <dbReference type="ARBA" id="ARBA00022737"/>
    </source>
</evidence>
<proteinExistence type="predicted"/>
<keyword evidence="5" id="KW-1185">Reference proteome</keyword>
<evidence type="ECO:0000256" key="3">
    <source>
        <dbReference type="SAM" id="MobiDB-lite"/>
    </source>
</evidence>
<accession>A0AAE0S7K5</accession>
<evidence type="ECO:0000313" key="5">
    <source>
        <dbReference type="Proteomes" id="UP001195483"/>
    </source>
</evidence>
<dbReference type="InterPro" id="IPR032675">
    <property type="entry name" value="LRR_dom_sf"/>
</dbReference>
<dbReference type="Gene3D" id="3.80.10.10">
    <property type="entry name" value="Ribonuclease Inhibitor"/>
    <property type="match status" value="1"/>
</dbReference>
<gene>
    <name evidence="4" type="ORF">CHS0354_020709</name>
</gene>
<evidence type="ECO:0000313" key="4">
    <source>
        <dbReference type="EMBL" id="KAK3586707.1"/>
    </source>
</evidence>
<keyword evidence="2" id="KW-0677">Repeat</keyword>
<reference evidence="4" key="1">
    <citation type="journal article" date="2021" name="Genome Biol. Evol.">
        <title>A High-Quality Reference Genome for a Parasitic Bivalve with Doubly Uniparental Inheritance (Bivalvia: Unionida).</title>
        <authorList>
            <person name="Smith C.H."/>
        </authorList>
    </citation>
    <scope>NUCLEOTIDE SEQUENCE</scope>
    <source>
        <strain evidence="4">CHS0354</strain>
    </source>
</reference>
<reference evidence="4" key="3">
    <citation type="submission" date="2023-05" db="EMBL/GenBank/DDBJ databases">
        <authorList>
            <person name="Smith C.H."/>
        </authorList>
    </citation>
    <scope>NUCLEOTIDE SEQUENCE</scope>
    <source>
        <strain evidence="4">CHS0354</strain>
        <tissue evidence="4">Mantle</tissue>
    </source>
</reference>
<dbReference type="SUPFAM" id="SSF52058">
    <property type="entry name" value="L domain-like"/>
    <property type="match status" value="1"/>
</dbReference>
<reference evidence="4" key="2">
    <citation type="journal article" date="2021" name="Genome Biol. Evol.">
        <title>Developing a high-quality reference genome for a parasitic bivalve with doubly uniparental inheritance (Bivalvia: Unionida).</title>
        <authorList>
            <person name="Smith C.H."/>
        </authorList>
    </citation>
    <scope>NUCLEOTIDE SEQUENCE</scope>
    <source>
        <strain evidence="4">CHS0354</strain>
        <tissue evidence="4">Mantle</tissue>
    </source>
</reference>
<feature type="region of interest" description="Disordered" evidence="3">
    <location>
        <begin position="1"/>
        <end position="24"/>
    </location>
</feature>
<organism evidence="4 5">
    <name type="scientific">Potamilus streckersoni</name>
    <dbReference type="NCBI Taxonomy" id="2493646"/>
    <lineage>
        <taxon>Eukaryota</taxon>
        <taxon>Metazoa</taxon>
        <taxon>Spiralia</taxon>
        <taxon>Lophotrochozoa</taxon>
        <taxon>Mollusca</taxon>
        <taxon>Bivalvia</taxon>
        <taxon>Autobranchia</taxon>
        <taxon>Heteroconchia</taxon>
        <taxon>Palaeoheterodonta</taxon>
        <taxon>Unionida</taxon>
        <taxon>Unionoidea</taxon>
        <taxon>Unionidae</taxon>
        <taxon>Ambleminae</taxon>
        <taxon>Lampsilini</taxon>
        <taxon>Potamilus</taxon>
    </lineage>
</organism>
<dbReference type="Proteomes" id="UP001195483">
    <property type="component" value="Unassembled WGS sequence"/>
</dbReference>
<protein>
    <submittedName>
        <fullName evidence="4">Uncharacterized protein</fullName>
    </submittedName>
</protein>
<evidence type="ECO:0000256" key="1">
    <source>
        <dbReference type="ARBA" id="ARBA00022614"/>
    </source>
</evidence>
<dbReference type="PANTHER" id="PTHR18849">
    <property type="entry name" value="LEUCINE RICH REPEAT PROTEIN"/>
    <property type="match status" value="1"/>
</dbReference>
<dbReference type="PANTHER" id="PTHR18849:SF4">
    <property type="entry name" value="GENE 29133-RELATED"/>
    <property type="match status" value="1"/>
</dbReference>
<keyword evidence="1" id="KW-0433">Leucine-rich repeat</keyword>
<dbReference type="AlphaFoldDB" id="A0AAE0S7K5"/>
<name>A0AAE0S7K5_9BIVA</name>
<sequence length="277" mass="31583">MSDSSSNVSHKTGGTGGSVNTLGTSFTGGTNVQLSIVPQYQPENKERWTTLPQLPSYKLQYSVWHELRSACAHGDELLAPRIRRGQDDPEFDMMNEDGTSIHHSKKGSEKTKQRNILEKWETVKFANFPYQDLSHGYQKSNFKRILKQLIRVEELNLTHNNLDDLGSFSFPCCETLNLNNNHLPSFKDLPSTPRIKHLFVEDNDIHDFIGLERYSGTPLEELCLRGNPITYLVNYRQRVFSMVPNLQVLDGIPKLPEDSVFVECDIPEENKSRCVIS</sequence>
<comment type="caution">
    <text evidence="4">The sequence shown here is derived from an EMBL/GenBank/DDBJ whole genome shotgun (WGS) entry which is preliminary data.</text>
</comment>
<dbReference type="EMBL" id="JAEAOA010001262">
    <property type="protein sequence ID" value="KAK3586707.1"/>
    <property type="molecule type" value="Genomic_DNA"/>
</dbReference>